<evidence type="ECO:0000313" key="8">
    <source>
        <dbReference type="Proteomes" id="UP001629249"/>
    </source>
</evidence>
<accession>A0ABW8ZJ11</accession>
<organism evidence="7 8">
    <name type="scientific">Paraburkholderia agricolaris</name>
    <dbReference type="NCBI Taxonomy" id="2152888"/>
    <lineage>
        <taxon>Bacteria</taxon>
        <taxon>Pseudomonadati</taxon>
        <taxon>Pseudomonadota</taxon>
        <taxon>Betaproteobacteria</taxon>
        <taxon>Burkholderiales</taxon>
        <taxon>Burkholderiaceae</taxon>
        <taxon>Paraburkholderia</taxon>
    </lineage>
</organism>
<evidence type="ECO:0000256" key="4">
    <source>
        <dbReference type="ARBA" id="ARBA00023002"/>
    </source>
</evidence>
<dbReference type="PANTHER" id="PTHR10578:SF107">
    <property type="entry name" value="2-HYDROXYACID OXIDASE 1"/>
    <property type="match status" value="1"/>
</dbReference>
<dbReference type="Pfam" id="PF01070">
    <property type="entry name" value="FMN_dh"/>
    <property type="match status" value="1"/>
</dbReference>
<keyword evidence="2" id="KW-0285">Flavoprotein</keyword>
<evidence type="ECO:0000256" key="5">
    <source>
        <dbReference type="ARBA" id="ARBA00024042"/>
    </source>
</evidence>
<dbReference type="InterPro" id="IPR012133">
    <property type="entry name" value="Alpha-hydoxy_acid_DH_FMN"/>
</dbReference>
<evidence type="ECO:0000256" key="1">
    <source>
        <dbReference type="ARBA" id="ARBA00001917"/>
    </source>
</evidence>
<dbReference type="PROSITE" id="PS00557">
    <property type="entry name" value="FMN_HYDROXY_ACID_DH_1"/>
    <property type="match status" value="1"/>
</dbReference>
<protein>
    <submittedName>
        <fullName evidence="7">Alpha-hydroxy acid oxidase</fullName>
    </submittedName>
</protein>
<dbReference type="Gene3D" id="3.20.20.70">
    <property type="entry name" value="Aldolase class I"/>
    <property type="match status" value="1"/>
</dbReference>
<dbReference type="InterPro" id="IPR008259">
    <property type="entry name" value="FMN_hydac_DH_AS"/>
</dbReference>
<dbReference type="PANTHER" id="PTHR10578">
    <property type="entry name" value="S -2-HYDROXY-ACID OXIDASE-RELATED"/>
    <property type="match status" value="1"/>
</dbReference>
<evidence type="ECO:0000313" key="7">
    <source>
        <dbReference type="EMBL" id="MFL9882268.1"/>
    </source>
</evidence>
<evidence type="ECO:0000259" key="6">
    <source>
        <dbReference type="PROSITE" id="PS51349"/>
    </source>
</evidence>
<dbReference type="PIRSF" id="PIRSF000138">
    <property type="entry name" value="Al-hdrx_acd_dh"/>
    <property type="match status" value="1"/>
</dbReference>
<dbReference type="Proteomes" id="UP001629249">
    <property type="component" value="Unassembled WGS sequence"/>
</dbReference>
<comment type="similarity">
    <text evidence="5">Belongs to the FMN-dependent alpha-hydroxy acid dehydrogenase family.</text>
</comment>
<reference evidence="7 8" key="1">
    <citation type="journal article" date="2024" name="Chem. Sci.">
        <title>Discovery of megapolipeptins by genome mining of a Burkholderiales bacteria collection.</title>
        <authorList>
            <person name="Paulo B.S."/>
            <person name="Recchia M.J.J."/>
            <person name="Lee S."/>
            <person name="Fergusson C.H."/>
            <person name="Romanowski S.B."/>
            <person name="Hernandez A."/>
            <person name="Krull N."/>
            <person name="Liu D.Y."/>
            <person name="Cavanagh H."/>
            <person name="Bos A."/>
            <person name="Gray C.A."/>
            <person name="Murphy B.T."/>
            <person name="Linington R.G."/>
            <person name="Eustaquio A.S."/>
        </authorList>
    </citation>
    <scope>NUCLEOTIDE SEQUENCE [LARGE SCALE GENOMIC DNA]</scope>
    <source>
        <strain evidence="7 8">RL16-012-BIC-B</strain>
    </source>
</reference>
<sequence>MLSCVADYRIAARKRLPRLAFDYLDGGAEDGDALRRNAEAYRQWLFKPRVLTDVSCCSSATRFFGREAAAPLIVGPTGLNGLFWPRADELLAHAASEAGLPFVLSTASTSLLEDVRAAAPRGDLWMQLYVQQDRGIAEDLMRRASAAGFSTLVLTVDVPVHGKRDHDTRNGFALPLRLSPRLIADCLRHPHWCWQMVRHGSPQLKNIARSVGERADLSRHAAMLSRQMDLTLGWTDLEWVRRHWSGKLIVKGIQGRDDALLALAHGADGIVLSNHGGRQLGSTFAPLELLPDIAEAVGNRLDVFIDGGVRRGSDALKAVSLGARGVLLGRAPLYGLASRGGAGVKEVLALMLQEMHIAMRLLGCSALAQLQPGLVERAA</sequence>
<keyword evidence="3" id="KW-0288">FMN</keyword>
<feature type="domain" description="FMN hydroxy acid dehydrogenase" evidence="6">
    <location>
        <begin position="1"/>
        <end position="379"/>
    </location>
</feature>
<dbReference type="RefSeq" id="WP_408330828.1">
    <property type="nucleotide sequence ID" value="NZ_JAQQFH010000017.1"/>
</dbReference>
<evidence type="ECO:0000256" key="3">
    <source>
        <dbReference type="ARBA" id="ARBA00022643"/>
    </source>
</evidence>
<dbReference type="InterPro" id="IPR013785">
    <property type="entry name" value="Aldolase_TIM"/>
</dbReference>
<dbReference type="InterPro" id="IPR000262">
    <property type="entry name" value="FMN-dep_DH"/>
</dbReference>
<keyword evidence="8" id="KW-1185">Reference proteome</keyword>
<dbReference type="InterPro" id="IPR037396">
    <property type="entry name" value="FMN_HAD"/>
</dbReference>
<dbReference type="EMBL" id="JAQQFN010000002">
    <property type="protein sequence ID" value="MFL9882268.1"/>
    <property type="molecule type" value="Genomic_DNA"/>
</dbReference>
<evidence type="ECO:0000256" key="2">
    <source>
        <dbReference type="ARBA" id="ARBA00022630"/>
    </source>
</evidence>
<dbReference type="SUPFAM" id="SSF51395">
    <property type="entry name" value="FMN-linked oxidoreductases"/>
    <property type="match status" value="1"/>
</dbReference>
<comment type="caution">
    <text evidence="7">The sequence shown here is derived from an EMBL/GenBank/DDBJ whole genome shotgun (WGS) entry which is preliminary data.</text>
</comment>
<dbReference type="PROSITE" id="PS51349">
    <property type="entry name" value="FMN_HYDROXY_ACID_DH_2"/>
    <property type="match status" value="1"/>
</dbReference>
<keyword evidence="4" id="KW-0560">Oxidoreductase</keyword>
<proteinExistence type="inferred from homology"/>
<gene>
    <name evidence="7" type="ORF">PQR66_04485</name>
</gene>
<name>A0ABW8ZJ11_9BURK</name>
<comment type="cofactor">
    <cofactor evidence="1">
        <name>FMN</name>
        <dbReference type="ChEBI" id="CHEBI:58210"/>
    </cofactor>
</comment>